<evidence type="ECO:0000256" key="2">
    <source>
        <dbReference type="ARBA" id="ARBA00023015"/>
    </source>
</evidence>
<reference evidence="8" key="1">
    <citation type="submission" date="2016-10" db="EMBL/GenBank/DDBJ databases">
        <title>Sequence of Gallionella enrichment culture.</title>
        <authorList>
            <person name="Poehlein A."/>
            <person name="Muehling M."/>
            <person name="Daniel R."/>
        </authorList>
    </citation>
    <scope>NUCLEOTIDE SEQUENCE</scope>
</reference>
<feature type="domain" description="RNA polymerase sigma-70 region 2" evidence="6">
    <location>
        <begin position="11"/>
        <end position="77"/>
    </location>
</feature>
<dbReference type="AlphaFoldDB" id="A0A1J5QP19"/>
<dbReference type="InterPro" id="IPR039425">
    <property type="entry name" value="RNA_pol_sigma-70-like"/>
</dbReference>
<keyword evidence="2" id="KW-0805">Transcription regulation</keyword>
<dbReference type="PANTHER" id="PTHR43133:SF8">
    <property type="entry name" value="RNA POLYMERASE SIGMA FACTOR HI_1459-RELATED"/>
    <property type="match status" value="1"/>
</dbReference>
<proteinExistence type="inferred from homology"/>
<sequence>MTPPSDILRQIESTRPTLMRLALLQLRNPTWAEDAVSEALLAALEGAARFASQSKLQTWVVGILKNKIVDQLRLHQRECAFVASEDDEIEDLVFASDGHFRDMPAVWAMPDQAVQQTQFVNVLEACMDALPGQLGRVFLMREWLEFDTAEICRELGLSSANVWQMLSRARLRLRECLQIHWFNASAS</sequence>
<evidence type="ECO:0000256" key="4">
    <source>
        <dbReference type="ARBA" id="ARBA00023125"/>
    </source>
</evidence>
<evidence type="ECO:0000256" key="5">
    <source>
        <dbReference type="ARBA" id="ARBA00023163"/>
    </source>
</evidence>
<dbReference type="NCBIfam" id="NF009173">
    <property type="entry name" value="PRK12520.1"/>
    <property type="match status" value="1"/>
</dbReference>
<dbReference type="Pfam" id="PF04542">
    <property type="entry name" value="Sigma70_r2"/>
    <property type="match status" value="1"/>
</dbReference>
<evidence type="ECO:0000259" key="6">
    <source>
        <dbReference type="Pfam" id="PF04542"/>
    </source>
</evidence>
<dbReference type="InterPro" id="IPR013249">
    <property type="entry name" value="RNA_pol_sigma70_r4_t2"/>
</dbReference>
<evidence type="ECO:0000313" key="8">
    <source>
        <dbReference type="EMBL" id="OIQ85337.1"/>
    </source>
</evidence>
<dbReference type="SUPFAM" id="SSF88946">
    <property type="entry name" value="Sigma2 domain of RNA polymerase sigma factors"/>
    <property type="match status" value="1"/>
</dbReference>
<dbReference type="EMBL" id="MLJW01000551">
    <property type="protein sequence ID" value="OIQ85337.1"/>
    <property type="molecule type" value="Genomic_DNA"/>
</dbReference>
<accession>A0A1J5QP19</accession>
<dbReference type="Pfam" id="PF08281">
    <property type="entry name" value="Sigma70_r4_2"/>
    <property type="match status" value="1"/>
</dbReference>
<dbReference type="GO" id="GO:0016987">
    <property type="term" value="F:sigma factor activity"/>
    <property type="evidence" value="ECO:0007669"/>
    <property type="project" value="UniProtKB-KW"/>
</dbReference>
<dbReference type="InterPro" id="IPR014289">
    <property type="entry name" value="RNA_pol_sigma-24-rel"/>
</dbReference>
<dbReference type="InterPro" id="IPR036388">
    <property type="entry name" value="WH-like_DNA-bd_sf"/>
</dbReference>
<dbReference type="GO" id="GO:0003677">
    <property type="term" value="F:DNA binding"/>
    <property type="evidence" value="ECO:0007669"/>
    <property type="project" value="UniProtKB-KW"/>
</dbReference>
<dbReference type="CDD" id="cd06171">
    <property type="entry name" value="Sigma70_r4"/>
    <property type="match status" value="1"/>
</dbReference>
<evidence type="ECO:0000256" key="3">
    <source>
        <dbReference type="ARBA" id="ARBA00023082"/>
    </source>
</evidence>
<dbReference type="Gene3D" id="1.10.1740.10">
    <property type="match status" value="1"/>
</dbReference>
<evidence type="ECO:0000256" key="1">
    <source>
        <dbReference type="ARBA" id="ARBA00010641"/>
    </source>
</evidence>
<dbReference type="NCBIfam" id="TIGR02937">
    <property type="entry name" value="sigma70-ECF"/>
    <property type="match status" value="1"/>
</dbReference>
<keyword evidence="3" id="KW-0731">Sigma factor</keyword>
<dbReference type="InterPro" id="IPR014284">
    <property type="entry name" value="RNA_pol_sigma-70_dom"/>
</dbReference>
<dbReference type="InterPro" id="IPR013325">
    <property type="entry name" value="RNA_pol_sigma_r2"/>
</dbReference>
<dbReference type="InterPro" id="IPR013324">
    <property type="entry name" value="RNA_pol_sigma_r3/r4-like"/>
</dbReference>
<name>A0A1J5QP19_9ZZZZ</name>
<keyword evidence="4" id="KW-0238">DNA-binding</keyword>
<dbReference type="NCBIfam" id="TIGR02943">
    <property type="entry name" value="Sig70_famx1"/>
    <property type="match status" value="1"/>
</dbReference>
<feature type="domain" description="RNA polymerase sigma factor 70 region 4 type 2" evidence="7">
    <location>
        <begin position="123"/>
        <end position="173"/>
    </location>
</feature>
<dbReference type="PANTHER" id="PTHR43133">
    <property type="entry name" value="RNA POLYMERASE ECF-TYPE SIGMA FACTO"/>
    <property type="match status" value="1"/>
</dbReference>
<comment type="caution">
    <text evidence="8">The sequence shown here is derived from an EMBL/GenBank/DDBJ whole genome shotgun (WGS) entry which is preliminary data.</text>
</comment>
<evidence type="ECO:0000259" key="7">
    <source>
        <dbReference type="Pfam" id="PF08281"/>
    </source>
</evidence>
<keyword evidence="5" id="KW-0804">Transcription</keyword>
<comment type="similarity">
    <text evidence="1">Belongs to the sigma-70 factor family. ECF subfamily.</text>
</comment>
<dbReference type="Gene3D" id="1.10.10.10">
    <property type="entry name" value="Winged helix-like DNA-binding domain superfamily/Winged helix DNA-binding domain"/>
    <property type="match status" value="1"/>
</dbReference>
<dbReference type="SUPFAM" id="SSF88659">
    <property type="entry name" value="Sigma3 and sigma4 domains of RNA polymerase sigma factors"/>
    <property type="match status" value="1"/>
</dbReference>
<organism evidence="8">
    <name type="scientific">mine drainage metagenome</name>
    <dbReference type="NCBI Taxonomy" id="410659"/>
    <lineage>
        <taxon>unclassified sequences</taxon>
        <taxon>metagenomes</taxon>
        <taxon>ecological metagenomes</taxon>
    </lineage>
</organism>
<dbReference type="GO" id="GO:0006352">
    <property type="term" value="P:DNA-templated transcription initiation"/>
    <property type="evidence" value="ECO:0007669"/>
    <property type="project" value="InterPro"/>
</dbReference>
<protein>
    <submittedName>
        <fullName evidence="8">ECF RNA polymerase sigma factor SigH</fullName>
    </submittedName>
</protein>
<gene>
    <name evidence="8" type="primary">sigH_2</name>
    <name evidence="8" type="ORF">GALL_328250</name>
</gene>
<dbReference type="InterPro" id="IPR007627">
    <property type="entry name" value="RNA_pol_sigma70_r2"/>
</dbReference>